<gene>
    <name evidence="5" type="ORF">ACFP3V_22480</name>
</gene>
<dbReference type="SUPFAM" id="SSF53300">
    <property type="entry name" value="vWA-like"/>
    <property type="match status" value="1"/>
</dbReference>
<accession>A0ABW1G7Z8</accession>
<comment type="caution">
    <text evidence="5">The sequence shown here is derived from an EMBL/GenBank/DDBJ whole genome shotgun (WGS) entry which is preliminary data.</text>
</comment>
<dbReference type="PANTHER" id="PTHR10579">
    <property type="entry name" value="CALCIUM-ACTIVATED CHLORIDE CHANNEL REGULATOR"/>
    <property type="match status" value="1"/>
</dbReference>
<dbReference type="Proteomes" id="UP001596174">
    <property type="component" value="Unassembled WGS sequence"/>
</dbReference>
<dbReference type="RefSeq" id="WP_380586302.1">
    <property type="nucleotide sequence ID" value="NZ_JBHSQJ010000097.1"/>
</dbReference>
<feature type="compositionally biased region" description="Polar residues" evidence="1">
    <location>
        <begin position="249"/>
        <end position="260"/>
    </location>
</feature>
<dbReference type="InterPro" id="IPR036465">
    <property type="entry name" value="vWFA_dom_sf"/>
</dbReference>
<evidence type="ECO:0000313" key="5">
    <source>
        <dbReference type="EMBL" id="MFC5909971.1"/>
    </source>
</evidence>
<reference evidence="6" key="1">
    <citation type="journal article" date="2019" name="Int. J. Syst. Evol. Microbiol.">
        <title>The Global Catalogue of Microorganisms (GCM) 10K type strain sequencing project: providing services to taxonomists for standard genome sequencing and annotation.</title>
        <authorList>
            <consortium name="The Broad Institute Genomics Platform"/>
            <consortium name="The Broad Institute Genome Sequencing Center for Infectious Disease"/>
            <person name="Wu L."/>
            <person name="Ma J."/>
        </authorList>
    </citation>
    <scope>NUCLEOTIDE SEQUENCE [LARGE SCALE GENOMIC DNA]</scope>
    <source>
        <strain evidence="6">JCM 4816</strain>
    </source>
</reference>
<feature type="chain" id="PRO_5045260255" evidence="3">
    <location>
        <begin position="31"/>
        <end position="423"/>
    </location>
</feature>
<dbReference type="PANTHER" id="PTHR10579:SF43">
    <property type="entry name" value="ZINC FINGER (C3HC4-TYPE RING FINGER) FAMILY PROTEIN"/>
    <property type="match status" value="1"/>
</dbReference>
<dbReference type="Pfam" id="PF13519">
    <property type="entry name" value="VWA_2"/>
    <property type="match status" value="1"/>
</dbReference>
<keyword evidence="2" id="KW-0472">Membrane</keyword>
<keyword evidence="2" id="KW-1133">Transmembrane helix</keyword>
<sequence>MTIFKKAAAGTASLLAALALVGGVPAAAHADGSSAGNSDFPQQAQPRVELVLDVSGSMRAADLGGMTRIAAAQRALGEVVDALPDEDQVGLRTLGATYPGRDKARGCKDSQQVVPVGPLDRTEIKTAVATLRPTGWTPIGLALTKAAADLKAGGDDTATRRIVLITDGEDDCAPPNPCDVARALAAEGTHLTVDTLGLTLDDKVRRQLTCIAEATGGTYTAITSEDQLTKRLTQLVKRKADPLAPPAATTGSADCTNAPTVTPGVWTDREGFQETRWYKVEVSAGQELRAAVSLAVDRQVHPNYAVTLRATSTVGRELARSVGAGTGRSDLVSTGLRTDGSGAGTVCLAVANAFSADAGVRTTPGFPVELSVALVPAAVAPSGFTSGLGTGWVLVGVLAALGLVAGLLIGWLARFRVAIWREP</sequence>
<dbReference type="Gene3D" id="3.40.50.410">
    <property type="entry name" value="von Willebrand factor, type A domain"/>
    <property type="match status" value="1"/>
</dbReference>
<name>A0ABW1G7Z8_9ACTN</name>
<feature type="signal peptide" evidence="3">
    <location>
        <begin position="1"/>
        <end position="30"/>
    </location>
</feature>
<evidence type="ECO:0000259" key="4">
    <source>
        <dbReference type="PROSITE" id="PS50234"/>
    </source>
</evidence>
<organism evidence="5 6">
    <name type="scientific">Streptacidiphilus monticola</name>
    <dbReference type="NCBI Taxonomy" id="2161674"/>
    <lineage>
        <taxon>Bacteria</taxon>
        <taxon>Bacillati</taxon>
        <taxon>Actinomycetota</taxon>
        <taxon>Actinomycetes</taxon>
        <taxon>Kitasatosporales</taxon>
        <taxon>Streptomycetaceae</taxon>
        <taxon>Streptacidiphilus</taxon>
    </lineage>
</organism>
<evidence type="ECO:0000256" key="2">
    <source>
        <dbReference type="SAM" id="Phobius"/>
    </source>
</evidence>
<feature type="transmembrane region" description="Helical" evidence="2">
    <location>
        <begin position="391"/>
        <end position="413"/>
    </location>
</feature>
<keyword evidence="2" id="KW-0812">Transmembrane</keyword>
<evidence type="ECO:0000313" key="6">
    <source>
        <dbReference type="Proteomes" id="UP001596174"/>
    </source>
</evidence>
<keyword evidence="3" id="KW-0732">Signal</keyword>
<keyword evidence="6" id="KW-1185">Reference proteome</keyword>
<dbReference type="SMART" id="SM00327">
    <property type="entry name" value="VWA"/>
    <property type="match status" value="1"/>
</dbReference>
<protein>
    <submittedName>
        <fullName evidence="5">VWA domain-containing protein</fullName>
    </submittedName>
</protein>
<dbReference type="InterPro" id="IPR051266">
    <property type="entry name" value="CLCR"/>
</dbReference>
<proteinExistence type="predicted"/>
<dbReference type="InterPro" id="IPR002035">
    <property type="entry name" value="VWF_A"/>
</dbReference>
<dbReference type="PROSITE" id="PS50234">
    <property type="entry name" value="VWFA"/>
    <property type="match status" value="1"/>
</dbReference>
<evidence type="ECO:0000256" key="3">
    <source>
        <dbReference type="SAM" id="SignalP"/>
    </source>
</evidence>
<evidence type="ECO:0000256" key="1">
    <source>
        <dbReference type="SAM" id="MobiDB-lite"/>
    </source>
</evidence>
<feature type="domain" description="VWFA" evidence="4">
    <location>
        <begin position="47"/>
        <end position="239"/>
    </location>
</feature>
<feature type="region of interest" description="Disordered" evidence="1">
    <location>
        <begin position="241"/>
        <end position="260"/>
    </location>
</feature>
<dbReference type="EMBL" id="JBHSQJ010000097">
    <property type="protein sequence ID" value="MFC5909971.1"/>
    <property type="molecule type" value="Genomic_DNA"/>
</dbReference>